<comment type="similarity">
    <text evidence="2">Belongs to the RRG9 family.</text>
</comment>
<dbReference type="GO" id="GO:0005634">
    <property type="term" value="C:nucleus"/>
    <property type="evidence" value="ECO:0007669"/>
    <property type="project" value="TreeGrafter"/>
</dbReference>
<feature type="region of interest" description="Disordered" evidence="4">
    <location>
        <begin position="36"/>
        <end position="85"/>
    </location>
</feature>
<dbReference type="InterPro" id="IPR010487">
    <property type="entry name" value="NGRN/Rrg9"/>
</dbReference>
<dbReference type="OrthoDB" id="5578174at2759"/>
<dbReference type="Proteomes" id="UP000813824">
    <property type="component" value="Unassembled WGS sequence"/>
</dbReference>
<organism evidence="5 6">
    <name type="scientific">Cristinia sonorae</name>
    <dbReference type="NCBI Taxonomy" id="1940300"/>
    <lineage>
        <taxon>Eukaryota</taxon>
        <taxon>Fungi</taxon>
        <taxon>Dikarya</taxon>
        <taxon>Basidiomycota</taxon>
        <taxon>Agaricomycotina</taxon>
        <taxon>Agaricomycetes</taxon>
        <taxon>Agaricomycetidae</taxon>
        <taxon>Agaricales</taxon>
        <taxon>Pleurotineae</taxon>
        <taxon>Stephanosporaceae</taxon>
        <taxon>Cristinia</taxon>
    </lineage>
</organism>
<protein>
    <recommendedName>
        <fullName evidence="3">Required for respiratory growth protein 9, mitochondrial</fullName>
    </recommendedName>
</protein>
<evidence type="ECO:0000256" key="1">
    <source>
        <dbReference type="ARBA" id="ARBA00003548"/>
    </source>
</evidence>
<evidence type="ECO:0000313" key="6">
    <source>
        <dbReference type="Proteomes" id="UP000813824"/>
    </source>
</evidence>
<reference evidence="5" key="1">
    <citation type="journal article" date="2021" name="New Phytol.">
        <title>Evolutionary innovations through gain and loss of genes in the ectomycorrhizal Boletales.</title>
        <authorList>
            <person name="Wu G."/>
            <person name="Miyauchi S."/>
            <person name="Morin E."/>
            <person name="Kuo A."/>
            <person name="Drula E."/>
            <person name="Varga T."/>
            <person name="Kohler A."/>
            <person name="Feng B."/>
            <person name="Cao Y."/>
            <person name="Lipzen A."/>
            <person name="Daum C."/>
            <person name="Hundley H."/>
            <person name="Pangilinan J."/>
            <person name="Johnson J."/>
            <person name="Barry K."/>
            <person name="LaButti K."/>
            <person name="Ng V."/>
            <person name="Ahrendt S."/>
            <person name="Min B."/>
            <person name="Choi I.G."/>
            <person name="Park H."/>
            <person name="Plett J.M."/>
            <person name="Magnuson J."/>
            <person name="Spatafora J.W."/>
            <person name="Nagy L.G."/>
            <person name="Henrissat B."/>
            <person name="Grigoriev I.V."/>
            <person name="Yang Z.L."/>
            <person name="Xu J."/>
            <person name="Martin F.M."/>
        </authorList>
    </citation>
    <scope>NUCLEOTIDE SEQUENCE</scope>
    <source>
        <strain evidence="5">KKN 215</strain>
    </source>
</reference>
<evidence type="ECO:0000256" key="2">
    <source>
        <dbReference type="ARBA" id="ARBA00010895"/>
    </source>
</evidence>
<name>A0A8K0URM0_9AGAR</name>
<comment type="caution">
    <text evidence="5">The sequence shown here is derived from an EMBL/GenBank/DDBJ whole genome shotgun (WGS) entry which is preliminary data.</text>
</comment>
<evidence type="ECO:0000256" key="4">
    <source>
        <dbReference type="SAM" id="MobiDB-lite"/>
    </source>
</evidence>
<accession>A0A8K0URM0</accession>
<gene>
    <name evidence="5" type="ORF">BXZ70DRAFT_999954</name>
</gene>
<evidence type="ECO:0000256" key="3">
    <source>
        <dbReference type="ARBA" id="ARBA00013566"/>
    </source>
</evidence>
<dbReference type="PANTHER" id="PTHR13475:SF3">
    <property type="entry name" value="NEUGRIN"/>
    <property type="match status" value="1"/>
</dbReference>
<dbReference type="AlphaFoldDB" id="A0A8K0URM0"/>
<keyword evidence="6" id="KW-1185">Reference proteome</keyword>
<feature type="region of interest" description="Disordered" evidence="4">
    <location>
        <begin position="172"/>
        <end position="199"/>
    </location>
</feature>
<dbReference type="Pfam" id="PF06413">
    <property type="entry name" value="Neugrin"/>
    <property type="match status" value="1"/>
</dbReference>
<dbReference type="EMBL" id="JAEVFJ010000013">
    <property type="protein sequence ID" value="KAH8101143.1"/>
    <property type="molecule type" value="Genomic_DNA"/>
</dbReference>
<feature type="compositionally biased region" description="Polar residues" evidence="4">
    <location>
        <begin position="36"/>
        <end position="47"/>
    </location>
</feature>
<evidence type="ECO:0000313" key="5">
    <source>
        <dbReference type="EMBL" id="KAH8101143.1"/>
    </source>
</evidence>
<feature type="compositionally biased region" description="Low complexity" evidence="4">
    <location>
        <begin position="56"/>
        <end position="66"/>
    </location>
</feature>
<comment type="function">
    <text evidence="1">Required for respiratory activity and maintenance and expression of the mitochondrial genome.</text>
</comment>
<sequence length="199" mass="22757">MFAAITRASTSRPRAAAGQAFLALYSTVTGLARTNWRTSGKTPQSLITTEEDSADTDSSSTPSDSPHAVSHRRAPSKPPTPHQYKAHKLAMKERFPEGWSPPRRLSRAAMEGLRWLHAQDPETCTTPMLAQKFRISPEAVRRILKSKWEPSKEERERLLQKERVRRDEWIAKKREEENQTQTQLLMEREQGRKGLRTLA</sequence>
<proteinExistence type="inferred from homology"/>
<dbReference type="PANTHER" id="PTHR13475">
    <property type="entry name" value="NEUGRIN"/>
    <property type="match status" value="1"/>
</dbReference>